<feature type="transmembrane region" description="Helical" evidence="7">
    <location>
        <begin position="6"/>
        <end position="29"/>
    </location>
</feature>
<keyword evidence="5 7" id="KW-0472">Membrane</keyword>
<evidence type="ECO:0000256" key="5">
    <source>
        <dbReference type="ARBA" id="ARBA00023136"/>
    </source>
</evidence>
<dbReference type="GO" id="GO:0036376">
    <property type="term" value="P:sodium ion export across plasma membrane"/>
    <property type="evidence" value="ECO:0007669"/>
    <property type="project" value="InterPro"/>
</dbReference>
<reference evidence="8" key="1">
    <citation type="submission" date="2015-09" db="EMBL/GenBank/DDBJ databases">
        <authorList>
            <consortium name="Pathogen Informatics"/>
        </authorList>
    </citation>
    <scope>NUCLEOTIDE SEQUENCE</scope>
    <source>
        <strain evidence="8">2789STDY5834896</strain>
    </source>
</reference>
<name>A0A1C6K151_9FIRM</name>
<dbReference type="Pfam" id="PF04277">
    <property type="entry name" value="OAD_gamma"/>
    <property type="match status" value="1"/>
</dbReference>
<evidence type="ECO:0000313" key="8">
    <source>
        <dbReference type="EMBL" id="SCJ87988.1"/>
    </source>
</evidence>
<sequence>MEFALLVTITGMVVVFAALIFLTLCIWLLGKIVGGIGGGSKKDAAPAPQKPAAPAARPAAPVQQAAASDGVPEGVVAAISAAVAMMMGGKPFKVKSIRRQKSGRRPAWSTAGIIENTRPF</sequence>
<dbReference type="AlphaFoldDB" id="A0A1C6K151"/>
<feature type="region of interest" description="Disordered" evidence="6">
    <location>
        <begin position="38"/>
        <end position="59"/>
    </location>
</feature>
<evidence type="ECO:0000256" key="2">
    <source>
        <dbReference type="ARBA" id="ARBA00022475"/>
    </source>
</evidence>
<feature type="compositionally biased region" description="Low complexity" evidence="6">
    <location>
        <begin position="45"/>
        <end position="59"/>
    </location>
</feature>
<evidence type="ECO:0000256" key="3">
    <source>
        <dbReference type="ARBA" id="ARBA00022692"/>
    </source>
</evidence>
<gene>
    <name evidence="8" type="ORF">SAMEA3545359_02519</name>
</gene>
<keyword evidence="3 7" id="KW-0812">Transmembrane</keyword>
<evidence type="ECO:0000256" key="7">
    <source>
        <dbReference type="SAM" id="Phobius"/>
    </source>
</evidence>
<evidence type="ECO:0000256" key="6">
    <source>
        <dbReference type="SAM" id="MobiDB-lite"/>
    </source>
</evidence>
<keyword evidence="4 7" id="KW-1133">Transmembrane helix</keyword>
<dbReference type="InterPro" id="IPR005899">
    <property type="entry name" value="Na_pump_deCOase"/>
</dbReference>
<dbReference type="EMBL" id="FMHG01000002">
    <property type="protein sequence ID" value="SCJ87988.1"/>
    <property type="molecule type" value="Genomic_DNA"/>
</dbReference>
<protein>
    <submittedName>
        <fullName evidence="8">Na+-transporting methylmalonyl-CoA/oxaloacetate decarboxylase, gamma subunit</fullName>
    </submittedName>
</protein>
<evidence type="ECO:0000256" key="1">
    <source>
        <dbReference type="ARBA" id="ARBA00004236"/>
    </source>
</evidence>
<comment type="subcellular location">
    <subcellularLocation>
        <location evidence="1">Cell membrane</location>
    </subcellularLocation>
</comment>
<keyword evidence="2" id="KW-1003">Cell membrane</keyword>
<dbReference type="GO" id="GO:0015081">
    <property type="term" value="F:sodium ion transmembrane transporter activity"/>
    <property type="evidence" value="ECO:0007669"/>
    <property type="project" value="InterPro"/>
</dbReference>
<accession>A0A1C6K151</accession>
<dbReference type="NCBIfam" id="TIGR01195">
    <property type="entry name" value="oadG_fam"/>
    <property type="match status" value="1"/>
</dbReference>
<dbReference type="GO" id="GO:0005886">
    <property type="term" value="C:plasma membrane"/>
    <property type="evidence" value="ECO:0007669"/>
    <property type="project" value="UniProtKB-SubCell"/>
</dbReference>
<proteinExistence type="predicted"/>
<evidence type="ECO:0000256" key="4">
    <source>
        <dbReference type="ARBA" id="ARBA00022989"/>
    </source>
</evidence>
<organism evidence="8">
    <name type="scientific">uncultured Anaerotruncus sp</name>
    <dbReference type="NCBI Taxonomy" id="905011"/>
    <lineage>
        <taxon>Bacteria</taxon>
        <taxon>Bacillati</taxon>
        <taxon>Bacillota</taxon>
        <taxon>Clostridia</taxon>
        <taxon>Eubacteriales</taxon>
        <taxon>Oscillospiraceae</taxon>
        <taxon>Anaerotruncus</taxon>
        <taxon>environmental samples</taxon>
    </lineage>
</organism>